<keyword evidence="3" id="KW-0804">Transcription</keyword>
<dbReference type="PANTHER" id="PTHR35790">
    <property type="entry name" value="HTH-TYPE TRANSCRIPTIONAL REGULATOR PCHR"/>
    <property type="match status" value="1"/>
</dbReference>
<dbReference type="GO" id="GO:0003677">
    <property type="term" value="F:DNA binding"/>
    <property type="evidence" value="ECO:0007669"/>
    <property type="project" value="UniProtKB-KW"/>
</dbReference>
<keyword evidence="2 5" id="KW-0238">DNA-binding</keyword>
<dbReference type="AlphaFoldDB" id="A0A840F7J8"/>
<evidence type="ECO:0000256" key="3">
    <source>
        <dbReference type="ARBA" id="ARBA00023163"/>
    </source>
</evidence>
<dbReference type="InterPro" id="IPR036390">
    <property type="entry name" value="WH_DNA-bd_sf"/>
</dbReference>
<gene>
    <name evidence="5" type="ORF">GGQ80_000347</name>
</gene>
<keyword evidence="1" id="KW-0805">Transcription regulation</keyword>
<dbReference type="InterPro" id="IPR036388">
    <property type="entry name" value="WH-like_DNA-bd_sf"/>
</dbReference>
<dbReference type="InterPro" id="IPR000835">
    <property type="entry name" value="HTH_MarR-typ"/>
</dbReference>
<dbReference type="GO" id="GO:0003700">
    <property type="term" value="F:DNA-binding transcription factor activity"/>
    <property type="evidence" value="ECO:0007669"/>
    <property type="project" value="InterPro"/>
</dbReference>
<sequence length="148" mass="15970">MANRSLVLANFIPYRLSVTSNLVSDAIARTYEALFGLSIPEWRLVAVVAEAGAITQQAIGQQTRMDKVTVSRAAIALVERGLMARAANPDDKRSHLLELTGAGRQLYAAIAPKALALEERIFAAFSAEEVAAFTAMLARIEEQALAIE</sequence>
<dbReference type="SUPFAM" id="SSF46785">
    <property type="entry name" value="Winged helix' DNA-binding domain"/>
    <property type="match status" value="1"/>
</dbReference>
<comment type="caution">
    <text evidence="5">The sequence shown here is derived from an EMBL/GenBank/DDBJ whole genome shotgun (WGS) entry which is preliminary data.</text>
</comment>
<evidence type="ECO:0000256" key="2">
    <source>
        <dbReference type="ARBA" id="ARBA00023125"/>
    </source>
</evidence>
<reference evidence="5 6" key="1">
    <citation type="submission" date="2020-08" db="EMBL/GenBank/DDBJ databases">
        <title>Genomic Encyclopedia of Type Strains, Phase IV (KMG-IV): sequencing the most valuable type-strain genomes for metagenomic binning, comparative biology and taxonomic classification.</title>
        <authorList>
            <person name="Goeker M."/>
        </authorList>
    </citation>
    <scope>NUCLEOTIDE SEQUENCE [LARGE SCALE GENOMIC DNA]</scope>
    <source>
        <strain evidence="5 6">YC6723</strain>
    </source>
</reference>
<name>A0A840F7J8_9SPHN</name>
<dbReference type="InterPro" id="IPR052067">
    <property type="entry name" value="Metal_resp_HTH_trans_reg"/>
</dbReference>
<evidence type="ECO:0000259" key="4">
    <source>
        <dbReference type="PROSITE" id="PS50995"/>
    </source>
</evidence>
<dbReference type="SMART" id="SM00347">
    <property type="entry name" value="HTH_MARR"/>
    <property type="match status" value="1"/>
</dbReference>
<evidence type="ECO:0000313" key="6">
    <source>
        <dbReference type="Proteomes" id="UP000529795"/>
    </source>
</evidence>
<dbReference type="PRINTS" id="PR00598">
    <property type="entry name" value="HTHMARR"/>
</dbReference>
<dbReference type="PROSITE" id="PS50995">
    <property type="entry name" value="HTH_MARR_2"/>
    <property type="match status" value="1"/>
</dbReference>
<dbReference type="Proteomes" id="UP000529795">
    <property type="component" value="Unassembled WGS sequence"/>
</dbReference>
<evidence type="ECO:0000256" key="1">
    <source>
        <dbReference type="ARBA" id="ARBA00023015"/>
    </source>
</evidence>
<dbReference type="EMBL" id="JACIEV010000001">
    <property type="protein sequence ID" value="MBB4152471.1"/>
    <property type="molecule type" value="Genomic_DNA"/>
</dbReference>
<dbReference type="RefSeq" id="WP_183981996.1">
    <property type="nucleotide sequence ID" value="NZ_JACIEV010000001.1"/>
</dbReference>
<accession>A0A840F7J8</accession>
<proteinExistence type="predicted"/>
<dbReference type="Gene3D" id="1.10.10.10">
    <property type="entry name" value="Winged helix-like DNA-binding domain superfamily/Winged helix DNA-binding domain"/>
    <property type="match status" value="1"/>
</dbReference>
<keyword evidence="6" id="KW-1185">Reference proteome</keyword>
<dbReference type="PANTHER" id="PTHR35790:SF4">
    <property type="entry name" value="HTH-TYPE TRANSCRIPTIONAL REGULATOR PCHR"/>
    <property type="match status" value="1"/>
</dbReference>
<protein>
    <submittedName>
        <fullName evidence="5">DNA-binding MarR family transcriptional regulator</fullName>
    </submittedName>
</protein>
<evidence type="ECO:0000313" key="5">
    <source>
        <dbReference type="EMBL" id="MBB4152471.1"/>
    </source>
</evidence>
<organism evidence="5 6">
    <name type="scientific">Sphingomonas jinjuensis</name>
    <dbReference type="NCBI Taxonomy" id="535907"/>
    <lineage>
        <taxon>Bacteria</taxon>
        <taxon>Pseudomonadati</taxon>
        <taxon>Pseudomonadota</taxon>
        <taxon>Alphaproteobacteria</taxon>
        <taxon>Sphingomonadales</taxon>
        <taxon>Sphingomonadaceae</taxon>
        <taxon>Sphingomonas</taxon>
    </lineage>
</organism>
<dbReference type="Pfam" id="PF12802">
    <property type="entry name" value="MarR_2"/>
    <property type="match status" value="1"/>
</dbReference>
<feature type="domain" description="HTH marR-type" evidence="4">
    <location>
        <begin position="1"/>
        <end position="142"/>
    </location>
</feature>